<keyword evidence="1" id="KW-0067">ATP-binding</keyword>
<dbReference type="PANTHER" id="PTHR21621:SF0">
    <property type="entry name" value="BETA-CITRYLGLUTAMATE SYNTHASE B-RELATED"/>
    <property type="match status" value="1"/>
</dbReference>
<feature type="domain" description="ATP-grasp" evidence="2">
    <location>
        <begin position="71"/>
        <end position="320"/>
    </location>
</feature>
<dbReference type="GO" id="GO:0005524">
    <property type="term" value="F:ATP binding"/>
    <property type="evidence" value="ECO:0007669"/>
    <property type="project" value="UniProtKB-UniRule"/>
</dbReference>
<accession>A0NX21</accession>
<reference evidence="3 4" key="1">
    <citation type="submission" date="2006-05" db="EMBL/GenBank/DDBJ databases">
        <authorList>
            <person name="King G."/>
            <person name="Ferriera S."/>
            <person name="Johnson J."/>
            <person name="Kravitz S."/>
            <person name="Beeson K."/>
            <person name="Sutton G."/>
            <person name="Rogers Y.-H."/>
            <person name="Friedman R."/>
            <person name="Frazier M."/>
            <person name="Venter J.C."/>
        </authorList>
    </citation>
    <scope>NUCLEOTIDE SEQUENCE [LARGE SCALE GENOMIC DNA]</scope>
    <source>
        <strain evidence="4">ATCC 25650 / DSM 13394 / JCM 20685 / NBRC 16684 / NCIMB 2208 / IAM 12614 / B1</strain>
    </source>
</reference>
<evidence type="ECO:0000259" key="2">
    <source>
        <dbReference type="PROSITE" id="PS50975"/>
    </source>
</evidence>
<dbReference type="AlphaFoldDB" id="A0NX21"/>
<evidence type="ECO:0000313" key="4">
    <source>
        <dbReference type="Proteomes" id="UP000004848"/>
    </source>
</evidence>
<organism evidence="3 4">
    <name type="scientific">Roseibium aggregatum (strain ATCC 25650 / DSM 13394 / JCM 20685 / NBRC 16684 / NCIMB 2208 / IAM 12614 / B1)</name>
    <name type="common">Stappia aggregata</name>
    <dbReference type="NCBI Taxonomy" id="384765"/>
    <lineage>
        <taxon>Bacteria</taxon>
        <taxon>Pseudomonadati</taxon>
        <taxon>Pseudomonadota</taxon>
        <taxon>Alphaproteobacteria</taxon>
        <taxon>Hyphomicrobiales</taxon>
        <taxon>Stappiaceae</taxon>
        <taxon>Roseibium</taxon>
    </lineage>
</organism>
<dbReference type="Gene3D" id="3.30.470.20">
    <property type="entry name" value="ATP-grasp fold, B domain"/>
    <property type="match status" value="2"/>
</dbReference>
<dbReference type="InterPro" id="IPR013651">
    <property type="entry name" value="ATP-grasp_RimK-type"/>
</dbReference>
<dbReference type="OrthoDB" id="9803907at2"/>
<dbReference type="eggNOG" id="COG0189">
    <property type="taxonomic scope" value="Bacteria"/>
</dbReference>
<dbReference type="GeneID" id="68847888"/>
<dbReference type="GO" id="GO:0009432">
    <property type="term" value="P:SOS response"/>
    <property type="evidence" value="ECO:0007669"/>
    <property type="project" value="TreeGrafter"/>
</dbReference>
<evidence type="ECO:0000256" key="1">
    <source>
        <dbReference type="PROSITE-ProRule" id="PRU00409"/>
    </source>
</evidence>
<dbReference type="GO" id="GO:0005737">
    <property type="term" value="C:cytoplasm"/>
    <property type="evidence" value="ECO:0007669"/>
    <property type="project" value="TreeGrafter"/>
</dbReference>
<dbReference type="PANTHER" id="PTHR21621">
    <property type="entry name" value="RIBOSOMAL PROTEIN S6 MODIFICATION PROTEIN"/>
    <property type="match status" value="1"/>
</dbReference>
<dbReference type="Proteomes" id="UP000004848">
    <property type="component" value="Unassembled WGS sequence"/>
</dbReference>
<dbReference type="PROSITE" id="PS50975">
    <property type="entry name" value="ATP_GRASP"/>
    <property type="match status" value="1"/>
</dbReference>
<proteinExistence type="predicted"/>
<evidence type="ECO:0000313" key="3">
    <source>
        <dbReference type="EMBL" id="EAV42670.1"/>
    </source>
</evidence>
<sequence>MREKAGRRALVFDLLETYCAHKGFRLTAGDSHGHAGLVESPSGKRWFFKGTRFDLNTLGAAEIATDKAYAAAFLKAAGLEVPEGRLVFAQDIRKDSQLPQDLLDFAETHGFPLYVKPNCGREGRDVVRVDTPHVLQDALNALAERNDQLLVQPEIRGQELRIVVLDGNVLCAIERHPPQITGDGHRSIAEIIDADPRIDAADPRLGLELSQQGLTPEKIPAAGQRVTLLPVVNLSAGGTARLVTGTLAPELAALACRAAQALSLRYAAVDLILPDTASADTHAIVLEVNAAPGLGNLARQGFEETAAVIKIYDRVFDAMFAE</sequence>
<dbReference type="Pfam" id="PF08443">
    <property type="entry name" value="RimK"/>
    <property type="match status" value="2"/>
</dbReference>
<dbReference type="EMBL" id="AAUW01000013">
    <property type="protein sequence ID" value="EAV42670.1"/>
    <property type="molecule type" value="Genomic_DNA"/>
</dbReference>
<keyword evidence="1" id="KW-0547">Nucleotide-binding</keyword>
<name>A0NX21_ROSAI</name>
<protein>
    <recommendedName>
        <fullName evidence="2">ATP-grasp domain-containing protein</fullName>
    </recommendedName>
</protein>
<dbReference type="GO" id="GO:0018169">
    <property type="term" value="F:ribosomal S6-glutamic acid ligase activity"/>
    <property type="evidence" value="ECO:0007669"/>
    <property type="project" value="TreeGrafter"/>
</dbReference>
<comment type="caution">
    <text evidence="3">The sequence shown here is derived from an EMBL/GenBank/DDBJ whole genome shotgun (WGS) entry which is preliminary data.</text>
</comment>
<dbReference type="SUPFAM" id="SSF56059">
    <property type="entry name" value="Glutathione synthetase ATP-binding domain-like"/>
    <property type="match status" value="1"/>
</dbReference>
<gene>
    <name evidence="3" type="ORF">SIAM614_26948</name>
</gene>
<dbReference type="InterPro" id="IPR011761">
    <property type="entry name" value="ATP-grasp"/>
</dbReference>
<dbReference type="GO" id="GO:0046872">
    <property type="term" value="F:metal ion binding"/>
    <property type="evidence" value="ECO:0007669"/>
    <property type="project" value="InterPro"/>
</dbReference>
<dbReference type="RefSeq" id="WP_006936743.1">
    <property type="nucleotide sequence ID" value="NZ_AAUW01000013.1"/>
</dbReference>